<dbReference type="Proteomes" id="UP000244441">
    <property type="component" value="Chromosome"/>
</dbReference>
<sequence>MKAPIIALLASAFVTLSGCVVVIGDKQDWHSKRHHIDIDPKQAQQLLIDADAGNLNITTDANAAEIKLVAKIQSIDKHIDPDQVIRIRRDEGVIYIDSNQRTSFDYSWRNPQKIDLTLTLPENMLLSVKQGSGDMAIKGNYQALNITDGSGNLFLNDINGPVDVHDGSGNIKITSVSGKVNIEDGSGQIDASHITGDTQIKDGSGDLTLKNITGQLYIDDGSGDINASHIQGSVSVEDGAGDIRIKQANSFTLIQDGSGEVSLSNVNVSGEQNG</sequence>
<gene>
    <name evidence="1" type="ORF">C2869_08570</name>
</gene>
<dbReference type="RefSeq" id="WP_108602541.1">
    <property type="nucleotide sequence ID" value="NZ_CP026604.1"/>
</dbReference>
<accession>A0A2S0VQJ3</accession>
<dbReference type="PROSITE" id="PS51257">
    <property type="entry name" value="PROKAR_LIPOPROTEIN"/>
    <property type="match status" value="1"/>
</dbReference>
<protein>
    <submittedName>
        <fullName evidence="1">Uncharacterized protein</fullName>
    </submittedName>
</protein>
<keyword evidence="2" id="KW-1185">Reference proteome</keyword>
<dbReference type="OrthoDB" id="6195678at2"/>
<dbReference type="KEGG" id="cate:C2869_08570"/>
<dbReference type="EMBL" id="CP026604">
    <property type="protein sequence ID" value="AWB66478.1"/>
    <property type="molecule type" value="Genomic_DNA"/>
</dbReference>
<name>A0A2S0VQJ3_9ALTE</name>
<evidence type="ECO:0000313" key="1">
    <source>
        <dbReference type="EMBL" id="AWB66478.1"/>
    </source>
</evidence>
<reference evidence="1 2" key="1">
    <citation type="submission" date="2018-01" db="EMBL/GenBank/DDBJ databases">
        <title>Genome sequence of a Cantenovulum-like bacteria.</title>
        <authorList>
            <person name="Tan W.R."/>
            <person name="Lau N.-S."/>
            <person name="Go F."/>
            <person name="Amirul A.-A.A."/>
        </authorList>
    </citation>
    <scope>NUCLEOTIDE SEQUENCE [LARGE SCALE GENOMIC DNA]</scope>
    <source>
        <strain evidence="1 2">CCB-QB4</strain>
    </source>
</reference>
<dbReference type="AlphaFoldDB" id="A0A2S0VQJ3"/>
<proteinExistence type="predicted"/>
<evidence type="ECO:0000313" key="2">
    <source>
        <dbReference type="Proteomes" id="UP000244441"/>
    </source>
</evidence>
<organism evidence="1 2">
    <name type="scientific">Saccharobesus litoralis</name>
    <dbReference type="NCBI Taxonomy" id="2172099"/>
    <lineage>
        <taxon>Bacteria</taxon>
        <taxon>Pseudomonadati</taxon>
        <taxon>Pseudomonadota</taxon>
        <taxon>Gammaproteobacteria</taxon>
        <taxon>Alteromonadales</taxon>
        <taxon>Alteromonadaceae</taxon>
        <taxon>Saccharobesus</taxon>
    </lineage>
</organism>